<dbReference type="Proteomes" id="UP000198853">
    <property type="component" value="Unassembled WGS sequence"/>
</dbReference>
<gene>
    <name evidence="1" type="ORF">SAMN04488123_103257</name>
</gene>
<dbReference type="EMBL" id="FNEN01000003">
    <property type="protein sequence ID" value="SDI58731.1"/>
    <property type="molecule type" value="Genomic_DNA"/>
</dbReference>
<dbReference type="SUPFAM" id="SSF116965">
    <property type="entry name" value="Hypothetical protein MPN330"/>
    <property type="match status" value="1"/>
</dbReference>
<name>A0A1G8LSN3_9BACI</name>
<reference evidence="1 2" key="1">
    <citation type="submission" date="2016-10" db="EMBL/GenBank/DDBJ databases">
        <authorList>
            <person name="de Groot N.N."/>
        </authorList>
    </citation>
    <scope>NUCLEOTIDE SEQUENCE [LARGE SCALE GENOMIC DNA]</scope>
    <source>
        <strain evidence="1 2">DSM 21771</strain>
    </source>
</reference>
<dbReference type="Gene3D" id="1.25.40.10">
    <property type="entry name" value="Tetratricopeptide repeat domain"/>
    <property type="match status" value="1"/>
</dbReference>
<sequence length="329" mass="37758">MRDNDNVVLFPGTIKRLLSDGLSSLEAGDFQRGLQHFNHILDYDDAHEQAHYGRLVCLLELGYLEEGKQTAKDMLHAGMGEYYEVLFFYVSALVQLGEWDAVVHTIERLQKQGLPAKYAEQFYQFLATAQTMRKSPLSLEASEEEEADFSDEPDKDAGIFALSSEEQWRSFQQLKQLSWPRVKSTFQAALVHDHTTGMLKTLILLLLKDWGVGTPLPVRKQGREKTIIPTQLDSFTDYESERKQPIFSLLEETLAQENPMLYETAQSILEWLLMEQYPFPLPEAAAHDWAAAIHVESTRYMGNDEDQKWIIPYYGADASEVERLLKAMR</sequence>
<dbReference type="AlphaFoldDB" id="A0A1G8LSN3"/>
<protein>
    <recommendedName>
        <fullName evidence="3">Tetratricopeptide repeat-containing protein</fullName>
    </recommendedName>
</protein>
<dbReference type="RefSeq" id="WP_090396857.1">
    <property type="nucleotide sequence ID" value="NZ_FNEN01000003.1"/>
</dbReference>
<evidence type="ECO:0000313" key="1">
    <source>
        <dbReference type="EMBL" id="SDI58731.1"/>
    </source>
</evidence>
<dbReference type="InterPro" id="IPR011990">
    <property type="entry name" value="TPR-like_helical_dom_sf"/>
</dbReference>
<organism evidence="1 2">
    <name type="scientific">Natribacillus halophilus</name>
    <dbReference type="NCBI Taxonomy" id="549003"/>
    <lineage>
        <taxon>Bacteria</taxon>
        <taxon>Bacillati</taxon>
        <taxon>Bacillota</taxon>
        <taxon>Bacilli</taxon>
        <taxon>Bacillales</taxon>
        <taxon>Bacillaceae</taxon>
        <taxon>Natribacillus</taxon>
    </lineage>
</organism>
<accession>A0A1G8LSN3</accession>
<dbReference type="OrthoDB" id="2364593at2"/>
<evidence type="ECO:0000313" key="2">
    <source>
        <dbReference type="Proteomes" id="UP000198853"/>
    </source>
</evidence>
<proteinExistence type="predicted"/>
<keyword evidence="2" id="KW-1185">Reference proteome</keyword>
<evidence type="ECO:0008006" key="3">
    <source>
        <dbReference type="Google" id="ProtNLM"/>
    </source>
</evidence>
<dbReference type="SUPFAM" id="SSF48452">
    <property type="entry name" value="TPR-like"/>
    <property type="match status" value="1"/>
</dbReference>